<proteinExistence type="predicted"/>
<sequence>MFSYSLILLSLQFLLQVNGVEIEIDATAAAKYESCCVEDLRTSIASYYDKMSAHFAYPGYTPPQKLKFILELRAEDTNGHGMSSHDNIYTAHWLGAEDTINPFVQRMILESSFWSIESFPNDMANKWLQKCFVNYAYMYLHDTSDESKERPDTTDKTKGPKNASPRECAYWMNYVVKSTGGKPDVAQKVFKLAREGKYTDAVWKQLTGKSGKQLWDEMK</sequence>
<dbReference type="AlphaFoldDB" id="A0A226DH02"/>
<name>A0A226DH02_FOLCA</name>
<reference evidence="3 4" key="1">
    <citation type="submission" date="2015-12" db="EMBL/GenBank/DDBJ databases">
        <title>The genome of Folsomia candida.</title>
        <authorList>
            <person name="Faddeeva A."/>
            <person name="Derks M.F."/>
            <person name="Anvar Y."/>
            <person name="Smit S."/>
            <person name="Van Straalen N."/>
            <person name="Roelofs D."/>
        </authorList>
    </citation>
    <scope>NUCLEOTIDE SEQUENCE [LARGE SCALE GENOMIC DNA]</scope>
    <source>
        <strain evidence="3 4">VU population</strain>
        <tissue evidence="3">Whole body</tissue>
    </source>
</reference>
<feature type="region of interest" description="Disordered" evidence="1">
    <location>
        <begin position="145"/>
        <end position="164"/>
    </location>
</feature>
<feature type="compositionally biased region" description="Basic and acidic residues" evidence="1">
    <location>
        <begin position="145"/>
        <end position="158"/>
    </location>
</feature>
<organism evidence="3 4">
    <name type="scientific">Folsomia candida</name>
    <name type="common">Springtail</name>
    <dbReference type="NCBI Taxonomy" id="158441"/>
    <lineage>
        <taxon>Eukaryota</taxon>
        <taxon>Metazoa</taxon>
        <taxon>Ecdysozoa</taxon>
        <taxon>Arthropoda</taxon>
        <taxon>Hexapoda</taxon>
        <taxon>Collembola</taxon>
        <taxon>Entomobryomorpha</taxon>
        <taxon>Isotomoidea</taxon>
        <taxon>Isotomidae</taxon>
        <taxon>Proisotominae</taxon>
        <taxon>Folsomia</taxon>
    </lineage>
</organism>
<feature type="signal peptide" evidence="2">
    <location>
        <begin position="1"/>
        <end position="19"/>
    </location>
</feature>
<dbReference type="Proteomes" id="UP000198287">
    <property type="component" value="Unassembled WGS sequence"/>
</dbReference>
<comment type="caution">
    <text evidence="3">The sequence shown here is derived from an EMBL/GenBank/DDBJ whole genome shotgun (WGS) entry which is preliminary data.</text>
</comment>
<keyword evidence="2" id="KW-0732">Signal</keyword>
<accession>A0A226DH02</accession>
<evidence type="ECO:0000313" key="3">
    <source>
        <dbReference type="EMBL" id="OXA44459.1"/>
    </source>
</evidence>
<feature type="chain" id="PRO_5013257193" evidence="2">
    <location>
        <begin position="20"/>
        <end position="219"/>
    </location>
</feature>
<protein>
    <submittedName>
        <fullName evidence="3">Uncharacterized protein</fullName>
    </submittedName>
</protein>
<evidence type="ECO:0000256" key="1">
    <source>
        <dbReference type="SAM" id="MobiDB-lite"/>
    </source>
</evidence>
<gene>
    <name evidence="3" type="ORF">Fcan01_20694</name>
</gene>
<keyword evidence="4" id="KW-1185">Reference proteome</keyword>
<evidence type="ECO:0000313" key="4">
    <source>
        <dbReference type="Proteomes" id="UP000198287"/>
    </source>
</evidence>
<dbReference type="EMBL" id="LNIX01000019">
    <property type="protein sequence ID" value="OXA44459.1"/>
    <property type="molecule type" value="Genomic_DNA"/>
</dbReference>
<evidence type="ECO:0000256" key="2">
    <source>
        <dbReference type="SAM" id="SignalP"/>
    </source>
</evidence>